<reference evidence="19 20" key="1">
    <citation type="submission" date="2013-10" db="EMBL/GenBank/DDBJ databases">
        <title>The Genome Sequence of Acinetobacter brisouii CIP 110357.</title>
        <authorList>
            <consortium name="The Broad Institute Genomics Platform"/>
            <consortium name="The Broad Institute Genome Sequencing Center for Infectious Disease"/>
            <person name="Cerqueira G."/>
            <person name="Feldgarden M."/>
            <person name="Courvalin P."/>
            <person name="Grillot-Courvalin C."/>
            <person name="Clermont D."/>
            <person name="Rocha E."/>
            <person name="Yoon E.-J."/>
            <person name="Nemec A."/>
            <person name="Young S.K."/>
            <person name="Zeng Q."/>
            <person name="Gargeya S."/>
            <person name="Fitzgerald M."/>
            <person name="Abouelleil A."/>
            <person name="Alvarado L."/>
            <person name="Berlin A.M."/>
            <person name="Chapman S.B."/>
            <person name="Gainer-Dewar J."/>
            <person name="Goldberg J."/>
            <person name="Gnerre S."/>
            <person name="Griggs A."/>
            <person name="Gujja S."/>
            <person name="Hansen M."/>
            <person name="Howarth C."/>
            <person name="Imamovic A."/>
            <person name="Ireland A."/>
            <person name="Larimer J."/>
            <person name="McCowan C."/>
            <person name="Murphy C."/>
            <person name="Pearson M."/>
            <person name="Poon T.W."/>
            <person name="Priest M."/>
            <person name="Roberts A."/>
            <person name="Saif S."/>
            <person name="Shea T."/>
            <person name="Sykes S."/>
            <person name="Wortman J."/>
            <person name="Nusbaum C."/>
            <person name="Birren B."/>
        </authorList>
    </citation>
    <scope>NUCLEOTIDE SEQUENCE [LARGE SCALE GENOMIC DNA]</scope>
    <source>
        <strain evidence="19 20">CIP 110357</strain>
    </source>
</reference>
<dbReference type="GO" id="GO:0009279">
    <property type="term" value="C:cell outer membrane"/>
    <property type="evidence" value="ECO:0007669"/>
    <property type="project" value="UniProtKB-SubCell"/>
</dbReference>
<feature type="signal peptide" evidence="16">
    <location>
        <begin position="1"/>
        <end position="29"/>
    </location>
</feature>
<comment type="subcellular location">
    <subcellularLocation>
        <location evidence="1 14">Cell outer membrane</location>
        <topology evidence="1 14">Multi-pass membrane protein</topology>
    </subcellularLocation>
</comment>
<dbReference type="PROSITE" id="PS52016">
    <property type="entry name" value="TONB_DEPENDENT_REC_3"/>
    <property type="match status" value="1"/>
</dbReference>
<dbReference type="EMBL" id="AYEU01000003">
    <property type="protein sequence ID" value="ESK52336.1"/>
    <property type="molecule type" value="Genomic_DNA"/>
</dbReference>
<evidence type="ECO:0008006" key="21">
    <source>
        <dbReference type="Google" id="ProtNLM"/>
    </source>
</evidence>
<keyword evidence="7 16" id="KW-0732">Signal</keyword>
<evidence type="ECO:0000256" key="10">
    <source>
        <dbReference type="ARBA" id="ARBA00023077"/>
    </source>
</evidence>
<sequence length="740" mass="80278">MSFIRTRKKIVSSAIVSSLSLMATTTTIAADETAELPTIYSHAVATKDGLKVKQSANKKYVAPLLDTPKSVAVISQKLLKDTNSNTLLQALANEPGITLGAGEGGTPFTDMPYIRGYSSQSSIYVDGIRNTTSQNRDMFAIEQVEVTKGSSSAISGGGGVGGSINLISKVAHQGDKYQGSIQGGTDNYRHIMLDANKDFGNGVAGRVVVMGHQNDKPGAIDGAEYNRVGIAPSLAWGLGTATRGTLSYYYLQSYDEPDSGIPFLTTGGKPIYVKQGTYYGWKNRDFDKRENHIGTFKLEHDFNDNLTLSNTASYTKSKSDYVYTNPDDSKGNIAAYGTISRRALSRIVDTDAVSDQLALTGKFNTGSLQHSFNIGTEWSYQSSEQGVHTFTNSLGTTSTVHSTDCSPTTTNIGGWCTSVNNPTNGLYTDTLGSIKNQYTTRSTTAAVYALDSIEFNPQWLLNLGVRWDQFDTERKYYKNTTSGSTTIPAGTVLQSDSNYFSYQVGLVFKPAENGSIYASFATSANPVGIDQGDGADSVSASYDDLKPEEARTVELGTKWDLFNNRANLTAAVFRTEKQNTRVLTDANTYSNVGSSRVNGFEIDLKGQITDKWDMSAGYSYLDSELTKAAYNAAATVGKPLPFVAKNSATLWTTYKVLPKLTIGAGAQYKDQVYANTSSNKYLPAYTIYNAMAKYDVNKNVNIQLNVNNISNKRYFTSAQAAHYAIEGDGRNAVLAINFKY</sequence>
<evidence type="ECO:0000256" key="6">
    <source>
        <dbReference type="ARBA" id="ARBA00022692"/>
    </source>
</evidence>
<evidence type="ECO:0000259" key="17">
    <source>
        <dbReference type="Pfam" id="PF00593"/>
    </source>
</evidence>
<evidence type="ECO:0000256" key="16">
    <source>
        <dbReference type="SAM" id="SignalP"/>
    </source>
</evidence>
<evidence type="ECO:0000256" key="12">
    <source>
        <dbReference type="ARBA" id="ARBA00023170"/>
    </source>
</evidence>
<keyword evidence="12" id="KW-0675">Receptor</keyword>
<comment type="caution">
    <text evidence="19">The sequence shown here is derived from an EMBL/GenBank/DDBJ whole genome shotgun (WGS) entry which is preliminary data.</text>
</comment>
<dbReference type="InterPro" id="IPR036942">
    <property type="entry name" value="Beta-barrel_TonB_sf"/>
</dbReference>
<dbReference type="RefSeq" id="WP_004903262.1">
    <property type="nucleotide sequence ID" value="NZ_BBTI01000004.1"/>
</dbReference>
<keyword evidence="10 15" id="KW-0798">TonB box</keyword>
<evidence type="ECO:0000256" key="13">
    <source>
        <dbReference type="ARBA" id="ARBA00023237"/>
    </source>
</evidence>
<keyword evidence="5" id="KW-0410">Iron transport</keyword>
<dbReference type="InterPro" id="IPR000531">
    <property type="entry name" value="Beta-barrel_TonB"/>
</dbReference>
<dbReference type="HOGENOM" id="CLU_008287_9_1_6"/>
<feature type="domain" description="TonB-dependent receptor plug" evidence="18">
    <location>
        <begin position="64"/>
        <end position="162"/>
    </location>
</feature>
<dbReference type="PATRIC" id="fig|1341683.3.peg.477"/>
<evidence type="ECO:0000256" key="15">
    <source>
        <dbReference type="RuleBase" id="RU003357"/>
    </source>
</evidence>
<dbReference type="InterPro" id="IPR039426">
    <property type="entry name" value="TonB-dep_rcpt-like"/>
</dbReference>
<keyword evidence="3 14" id="KW-0813">Transport</keyword>
<evidence type="ECO:0000256" key="7">
    <source>
        <dbReference type="ARBA" id="ARBA00022729"/>
    </source>
</evidence>
<dbReference type="CDD" id="cd01347">
    <property type="entry name" value="ligand_gated_channel"/>
    <property type="match status" value="1"/>
</dbReference>
<dbReference type="STRING" id="396323.VH98_13700"/>
<dbReference type="OrthoDB" id="9790771at2"/>
<keyword evidence="8" id="KW-0408">Iron</keyword>
<keyword evidence="20" id="KW-1185">Reference proteome</keyword>
<evidence type="ECO:0000256" key="14">
    <source>
        <dbReference type="PROSITE-ProRule" id="PRU01360"/>
    </source>
</evidence>
<dbReference type="Proteomes" id="UP000018418">
    <property type="component" value="Unassembled WGS sequence"/>
</dbReference>
<evidence type="ECO:0000256" key="2">
    <source>
        <dbReference type="ARBA" id="ARBA00009810"/>
    </source>
</evidence>
<dbReference type="PANTHER" id="PTHR32552">
    <property type="entry name" value="FERRICHROME IRON RECEPTOR-RELATED"/>
    <property type="match status" value="1"/>
</dbReference>
<dbReference type="GO" id="GO:0038023">
    <property type="term" value="F:signaling receptor activity"/>
    <property type="evidence" value="ECO:0007669"/>
    <property type="project" value="InterPro"/>
</dbReference>
<dbReference type="AlphaFoldDB" id="V2UUR4"/>
<keyword evidence="9" id="KW-0406">Ion transport</keyword>
<dbReference type="GO" id="GO:0015344">
    <property type="term" value="F:siderophore uptake transmembrane transporter activity"/>
    <property type="evidence" value="ECO:0007669"/>
    <property type="project" value="TreeGrafter"/>
</dbReference>
<evidence type="ECO:0000256" key="1">
    <source>
        <dbReference type="ARBA" id="ARBA00004571"/>
    </source>
</evidence>
<dbReference type="Gene3D" id="2.170.130.10">
    <property type="entry name" value="TonB-dependent receptor, plug domain"/>
    <property type="match status" value="1"/>
</dbReference>
<keyword evidence="6 14" id="KW-0812">Transmembrane</keyword>
<dbReference type="Pfam" id="PF07715">
    <property type="entry name" value="Plug"/>
    <property type="match status" value="1"/>
</dbReference>
<dbReference type="InterPro" id="IPR037066">
    <property type="entry name" value="Plug_dom_sf"/>
</dbReference>
<evidence type="ECO:0000313" key="19">
    <source>
        <dbReference type="EMBL" id="ESK52336.1"/>
    </source>
</evidence>
<evidence type="ECO:0000256" key="9">
    <source>
        <dbReference type="ARBA" id="ARBA00023065"/>
    </source>
</evidence>
<evidence type="ECO:0000259" key="18">
    <source>
        <dbReference type="Pfam" id="PF07715"/>
    </source>
</evidence>
<evidence type="ECO:0000256" key="11">
    <source>
        <dbReference type="ARBA" id="ARBA00023136"/>
    </source>
</evidence>
<feature type="chain" id="PRO_5004712390" description="TonB-dependent siderophore receptor" evidence="16">
    <location>
        <begin position="30"/>
        <end position="740"/>
    </location>
</feature>
<dbReference type="Pfam" id="PF00593">
    <property type="entry name" value="TonB_dep_Rec_b-barrel"/>
    <property type="match status" value="1"/>
</dbReference>
<dbReference type="NCBIfam" id="TIGR01783">
    <property type="entry name" value="TonB-siderophor"/>
    <property type="match status" value="1"/>
</dbReference>
<dbReference type="Gene3D" id="2.40.170.20">
    <property type="entry name" value="TonB-dependent receptor, beta-barrel domain"/>
    <property type="match status" value="1"/>
</dbReference>
<feature type="domain" description="TonB-dependent receptor-like beta-barrel" evidence="17">
    <location>
        <begin position="236"/>
        <end position="709"/>
    </location>
</feature>
<evidence type="ECO:0000256" key="8">
    <source>
        <dbReference type="ARBA" id="ARBA00023004"/>
    </source>
</evidence>
<gene>
    <name evidence="19" type="ORF">P255_00487</name>
</gene>
<accession>V2UUR4</accession>
<dbReference type="GO" id="GO:0015891">
    <property type="term" value="P:siderophore transport"/>
    <property type="evidence" value="ECO:0007669"/>
    <property type="project" value="InterPro"/>
</dbReference>
<proteinExistence type="inferred from homology"/>
<evidence type="ECO:0000256" key="3">
    <source>
        <dbReference type="ARBA" id="ARBA00022448"/>
    </source>
</evidence>
<keyword evidence="13 14" id="KW-0998">Cell outer membrane</keyword>
<dbReference type="InterPro" id="IPR010105">
    <property type="entry name" value="TonB_sidphr_rcpt"/>
</dbReference>
<dbReference type="InterPro" id="IPR012910">
    <property type="entry name" value="Plug_dom"/>
</dbReference>
<evidence type="ECO:0000256" key="5">
    <source>
        <dbReference type="ARBA" id="ARBA00022496"/>
    </source>
</evidence>
<evidence type="ECO:0000313" key="20">
    <source>
        <dbReference type="Proteomes" id="UP000018418"/>
    </source>
</evidence>
<protein>
    <recommendedName>
        <fullName evidence="21">TonB-dependent siderophore receptor</fullName>
    </recommendedName>
</protein>
<name>V2UUR4_9GAMM</name>
<evidence type="ECO:0000256" key="4">
    <source>
        <dbReference type="ARBA" id="ARBA00022452"/>
    </source>
</evidence>
<keyword evidence="11 14" id="KW-0472">Membrane</keyword>
<keyword evidence="4 14" id="KW-1134">Transmembrane beta strand</keyword>
<organism evidence="19 20">
    <name type="scientific">Acinetobacter brisouii CIP 110357</name>
    <dbReference type="NCBI Taxonomy" id="1341683"/>
    <lineage>
        <taxon>Bacteria</taxon>
        <taxon>Pseudomonadati</taxon>
        <taxon>Pseudomonadota</taxon>
        <taxon>Gammaproteobacteria</taxon>
        <taxon>Moraxellales</taxon>
        <taxon>Moraxellaceae</taxon>
        <taxon>Acinetobacter</taxon>
    </lineage>
</organism>
<dbReference type="SUPFAM" id="SSF56935">
    <property type="entry name" value="Porins"/>
    <property type="match status" value="1"/>
</dbReference>
<dbReference type="PANTHER" id="PTHR32552:SF89">
    <property type="entry name" value="CATECHOLATE SIDEROPHORE RECEPTOR FIU"/>
    <property type="match status" value="1"/>
</dbReference>
<comment type="similarity">
    <text evidence="2 14 15">Belongs to the TonB-dependent receptor family.</text>
</comment>